<sequence>MTELQIAESVTPKHIKEIAYKLGIPEEKLEYYGNTKAKLPLEGIDEKKVKQNTLILVTAMTPTPPGEGKTTTSIGLVDALNVLNKKAVVVLREPSLGPVFGIKGGAAGGGWSQVIPMVDINLHFTGDFHAIEKANNLLSALIENNIQSKTRSLGIDPRTVVWKRCMDMNDRGLRNIVAALGGKAGGVPRETGFNITAASEIMAILCLASDLEDLKERCGNIYIGDTWKGTPVYAKDLNAHGAMAVLLKDAIKPNLVQTLEGNPAIIHGGPFANIAQGTNSIVATKMGMSMRDYTVTEAGFGSDLGAEKFLNIKCRAAGISPKTIVLVATIRALKYHGGKSLKDITQEDVIALKKGLPNLERHIESLKSFGIPIVVSINAFKSDTDAEMQLVKEHCKTLGVPVALSYGWEQGGKGCVDLAEKVVQAANTCTQEFKPTYNLEDSIIGKMEKICRTIYGGDSVVLSDVAKAQLRKYEAMGYSDFPVCMAKTEKSFSDDKKHLGRPVGFDVHIREFELATGAGFIIPIAGNVLRMPGLPGIPAAEKITIDKDGTIEGLF</sequence>
<dbReference type="Gene3D" id="3.40.50.300">
    <property type="entry name" value="P-loop containing nucleotide triphosphate hydrolases"/>
    <property type="match status" value="1"/>
</dbReference>
<comment type="pathway">
    <text evidence="1 8">One-carbon metabolism; tetrahydrofolate interconversion.</text>
</comment>
<dbReference type="Gene3D" id="3.30.1510.10">
    <property type="entry name" value="Domain 2, N(10)-formyltetrahydrofolate synthetase"/>
    <property type="match status" value="1"/>
</dbReference>
<evidence type="ECO:0000256" key="6">
    <source>
        <dbReference type="ARBA" id="ARBA00049033"/>
    </source>
</evidence>
<evidence type="ECO:0000313" key="10">
    <source>
        <dbReference type="Proteomes" id="UP000198846"/>
    </source>
</evidence>
<keyword evidence="5 8" id="KW-0067">ATP-binding</keyword>
<dbReference type="FunFam" id="3.30.1510.10:FF:000001">
    <property type="entry name" value="Formate--tetrahydrofolate ligase"/>
    <property type="match status" value="1"/>
</dbReference>
<dbReference type="PROSITE" id="PS00722">
    <property type="entry name" value="FTHFS_2"/>
    <property type="match status" value="1"/>
</dbReference>
<keyword evidence="10" id="KW-1185">Reference proteome</keyword>
<accession>A0A1H4BZQ3</accession>
<comment type="similarity">
    <text evidence="7 8">Belongs to the formate--tetrahydrofolate ligase family.</text>
</comment>
<dbReference type="GO" id="GO:0035999">
    <property type="term" value="P:tetrahydrofolate interconversion"/>
    <property type="evidence" value="ECO:0007669"/>
    <property type="project" value="UniProtKB-UniRule"/>
</dbReference>
<evidence type="ECO:0000256" key="8">
    <source>
        <dbReference type="HAMAP-Rule" id="MF_01543"/>
    </source>
</evidence>
<evidence type="ECO:0000256" key="7">
    <source>
        <dbReference type="ARBA" id="ARBA00061363"/>
    </source>
</evidence>
<comment type="catalytic activity">
    <reaction evidence="6 8">
        <text>(6S)-5,6,7,8-tetrahydrofolate + formate + ATP = (6R)-10-formyltetrahydrofolate + ADP + phosphate</text>
        <dbReference type="Rhea" id="RHEA:20221"/>
        <dbReference type="ChEBI" id="CHEBI:15740"/>
        <dbReference type="ChEBI" id="CHEBI:30616"/>
        <dbReference type="ChEBI" id="CHEBI:43474"/>
        <dbReference type="ChEBI" id="CHEBI:57453"/>
        <dbReference type="ChEBI" id="CHEBI:195366"/>
        <dbReference type="ChEBI" id="CHEBI:456216"/>
        <dbReference type="EC" id="6.3.4.3"/>
    </reaction>
</comment>
<evidence type="ECO:0000256" key="4">
    <source>
        <dbReference type="ARBA" id="ARBA00022741"/>
    </source>
</evidence>
<evidence type="ECO:0000313" key="9">
    <source>
        <dbReference type="EMBL" id="SEA53671.1"/>
    </source>
</evidence>
<dbReference type="SUPFAM" id="SSF52540">
    <property type="entry name" value="P-loop containing nucleoside triphosphate hydrolases"/>
    <property type="match status" value="1"/>
</dbReference>
<dbReference type="STRING" id="283786.SAMN04487990_11729"/>
<dbReference type="InterPro" id="IPR020628">
    <property type="entry name" value="Formate_THF_ligase_CS"/>
</dbReference>
<evidence type="ECO:0000256" key="5">
    <source>
        <dbReference type="ARBA" id="ARBA00022840"/>
    </source>
</evidence>
<dbReference type="EC" id="6.3.4.3" evidence="8"/>
<dbReference type="RefSeq" id="WP_092135659.1">
    <property type="nucleotide sequence ID" value="NZ_FNQK01000017.1"/>
</dbReference>
<feature type="binding site" evidence="8">
    <location>
        <begin position="63"/>
        <end position="70"/>
    </location>
    <ligand>
        <name>ATP</name>
        <dbReference type="ChEBI" id="CHEBI:30616"/>
    </ligand>
</feature>
<dbReference type="UniPathway" id="UPA00193"/>
<protein>
    <recommendedName>
        <fullName evidence="8">Formate--tetrahydrofolate ligase</fullName>
        <ecNumber evidence="8">6.3.4.3</ecNumber>
    </recommendedName>
    <alternativeName>
        <fullName evidence="8">Formyltetrahydrofolate synthetase</fullName>
        <shortName evidence="8">FHS</shortName>
        <shortName evidence="8">FTHFS</shortName>
    </alternativeName>
</protein>
<dbReference type="OrthoDB" id="9761733at2"/>
<evidence type="ECO:0000256" key="3">
    <source>
        <dbReference type="ARBA" id="ARBA00022598"/>
    </source>
</evidence>
<keyword evidence="4 8" id="KW-0547">Nucleotide-binding</keyword>
<name>A0A1H4BZQ3_BIZPA</name>
<dbReference type="GO" id="GO:0004329">
    <property type="term" value="F:formate-tetrahydrofolate ligase activity"/>
    <property type="evidence" value="ECO:0007669"/>
    <property type="project" value="UniProtKB-UniRule"/>
</dbReference>
<dbReference type="CDD" id="cd00477">
    <property type="entry name" value="FTHFS"/>
    <property type="match status" value="1"/>
</dbReference>
<dbReference type="AlphaFoldDB" id="A0A1H4BZQ3"/>
<organism evidence="9 10">
    <name type="scientific">Bizionia paragorgiae</name>
    <dbReference type="NCBI Taxonomy" id="283786"/>
    <lineage>
        <taxon>Bacteria</taxon>
        <taxon>Pseudomonadati</taxon>
        <taxon>Bacteroidota</taxon>
        <taxon>Flavobacteriia</taxon>
        <taxon>Flavobacteriales</taxon>
        <taxon>Flavobacteriaceae</taxon>
        <taxon>Bizionia</taxon>
    </lineage>
</organism>
<gene>
    <name evidence="8" type="primary">fhs</name>
    <name evidence="9" type="ORF">SAMN04487990_11729</name>
</gene>
<dbReference type="Gene3D" id="3.10.410.10">
    <property type="entry name" value="Formyltetrahydrofolate synthetase, domain 3"/>
    <property type="match status" value="1"/>
</dbReference>
<keyword evidence="2 8" id="KW-0554">One-carbon metabolism</keyword>
<dbReference type="NCBIfam" id="NF010030">
    <property type="entry name" value="PRK13505.1"/>
    <property type="match status" value="1"/>
</dbReference>
<dbReference type="GO" id="GO:0005524">
    <property type="term" value="F:ATP binding"/>
    <property type="evidence" value="ECO:0007669"/>
    <property type="project" value="UniProtKB-UniRule"/>
</dbReference>
<proteinExistence type="inferred from homology"/>
<evidence type="ECO:0000256" key="1">
    <source>
        <dbReference type="ARBA" id="ARBA00004777"/>
    </source>
</evidence>
<dbReference type="InterPro" id="IPR000559">
    <property type="entry name" value="Formate_THF_ligase"/>
</dbReference>
<dbReference type="EMBL" id="FNQK01000017">
    <property type="protein sequence ID" value="SEA53671.1"/>
    <property type="molecule type" value="Genomic_DNA"/>
</dbReference>
<reference evidence="9 10" key="1">
    <citation type="submission" date="2016-10" db="EMBL/GenBank/DDBJ databases">
        <authorList>
            <person name="de Groot N.N."/>
        </authorList>
    </citation>
    <scope>NUCLEOTIDE SEQUENCE [LARGE SCALE GENOMIC DNA]</scope>
    <source>
        <strain evidence="9 10">DSM 23842</strain>
    </source>
</reference>
<dbReference type="Pfam" id="PF01268">
    <property type="entry name" value="FTHFS"/>
    <property type="match status" value="1"/>
</dbReference>
<keyword evidence="3 8" id="KW-0436">Ligase</keyword>
<evidence type="ECO:0000256" key="2">
    <source>
        <dbReference type="ARBA" id="ARBA00022563"/>
    </source>
</evidence>
<dbReference type="InterPro" id="IPR027417">
    <property type="entry name" value="P-loop_NTPase"/>
</dbReference>
<dbReference type="Proteomes" id="UP000198846">
    <property type="component" value="Unassembled WGS sequence"/>
</dbReference>
<dbReference type="HAMAP" id="MF_01543">
    <property type="entry name" value="FTHFS"/>
    <property type="match status" value="1"/>
</dbReference>